<dbReference type="GO" id="GO:0030428">
    <property type="term" value="C:cell septum"/>
    <property type="evidence" value="ECO:0007669"/>
    <property type="project" value="TreeGrafter"/>
</dbReference>
<keyword evidence="5" id="KW-0717">Septation</keyword>
<organism evidence="10 11">
    <name type="scientific">Desulfofervidus auxilii</name>
    <dbReference type="NCBI Taxonomy" id="1621989"/>
    <lineage>
        <taxon>Bacteria</taxon>
        <taxon>Pseudomonadati</taxon>
        <taxon>Thermodesulfobacteriota</taxon>
        <taxon>Candidatus Desulfofervidia</taxon>
        <taxon>Candidatus Desulfofervidales</taxon>
        <taxon>Candidatus Desulfofervidaceae</taxon>
        <taxon>Candidatus Desulfofervidus</taxon>
    </lineage>
</organism>
<dbReference type="GO" id="GO:0000921">
    <property type="term" value="P:septin ring assembly"/>
    <property type="evidence" value="ECO:0007669"/>
    <property type="project" value="TreeGrafter"/>
</dbReference>
<dbReference type="AlphaFoldDB" id="A0A7U4QIC0"/>
<reference evidence="10 11" key="1">
    <citation type="submission" date="2015-10" db="EMBL/GenBank/DDBJ databases">
        <title>Candidatus Desulfofervidus auxilii, a hydrogenotrophic sulfate-reducing bacterium involved in the thermophilic anaerobic oxidation of methane.</title>
        <authorList>
            <person name="Krukenberg V."/>
            <person name="Richter M."/>
            <person name="Wegener G."/>
        </authorList>
    </citation>
    <scope>NUCLEOTIDE SEQUENCE [LARGE SCALE GENOMIC DNA]</scope>
    <source>
        <strain evidence="10 11">HS1</strain>
    </source>
</reference>
<comment type="subunit">
    <text evidence="8">Homodimer. Interacts with FtsZ.</text>
</comment>
<dbReference type="PANTHER" id="PTHR34981">
    <property type="entry name" value="CELL DIVISION PROTEIN ZAPA"/>
    <property type="match status" value="1"/>
</dbReference>
<evidence type="ECO:0000256" key="2">
    <source>
        <dbReference type="ARBA" id="ARBA00015195"/>
    </source>
</evidence>
<evidence type="ECO:0000313" key="10">
    <source>
        <dbReference type="EMBL" id="AMM39892.1"/>
    </source>
</evidence>
<accession>A0A7U4QIC0</accession>
<evidence type="ECO:0000256" key="7">
    <source>
        <dbReference type="ARBA" id="ARBA00024910"/>
    </source>
</evidence>
<evidence type="ECO:0000256" key="8">
    <source>
        <dbReference type="ARBA" id="ARBA00026068"/>
    </source>
</evidence>
<evidence type="ECO:0000256" key="6">
    <source>
        <dbReference type="ARBA" id="ARBA00023306"/>
    </source>
</evidence>
<dbReference type="EMBL" id="CP013015">
    <property type="protein sequence ID" value="AMM39892.1"/>
    <property type="molecule type" value="Genomic_DNA"/>
</dbReference>
<sequence>MKENIIPVRLFEREFLVKTKEPAEKIEKITNFVNEYLSDIQRQKHFKDRLSLSLLATFNIALEYSDLKENYENLTKKLDHKITYLINLIDNFWDKNSCGVRD</sequence>
<dbReference type="InterPro" id="IPR007838">
    <property type="entry name" value="Cell_div_ZapA-like"/>
</dbReference>
<keyword evidence="6" id="KW-0131">Cell cycle</keyword>
<protein>
    <recommendedName>
        <fullName evidence="2">Cell division protein ZapA</fullName>
    </recommendedName>
    <alternativeName>
        <fullName evidence="9">Z ring-associated protein ZapA</fullName>
    </alternativeName>
</protein>
<evidence type="ECO:0000256" key="9">
    <source>
        <dbReference type="ARBA" id="ARBA00033158"/>
    </source>
</evidence>
<dbReference type="SUPFAM" id="SSF102829">
    <property type="entry name" value="Cell division protein ZapA-like"/>
    <property type="match status" value="1"/>
</dbReference>
<evidence type="ECO:0000313" key="11">
    <source>
        <dbReference type="Proteomes" id="UP000070560"/>
    </source>
</evidence>
<keyword evidence="4 10" id="KW-0132">Cell division</keyword>
<comment type="function">
    <text evidence="7">Activator of cell division through the inhibition of FtsZ GTPase activity, therefore promoting FtsZ assembly into bundles of protofilaments necessary for the formation of the division Z ring. It is recruited early at mid-cell but it is not essential for cell division.</text>
</comment>
<dbReference type="InterPro" id="IPR036192">
    <property type="entry name" value="Cell_div_ZapA-like_sf"/>
</dbReference>
<evidence type="ECO:0000256" key="1">
    <source>
        <dbReference type="ARBA" id="ARBA00004496"/>
    </source>
</evidence>
<dbReference type="Proteomes" id="UP000070560">
    <property type="component" value="Chromosome"/>
</dbReference>
<dbReference type="KEGG" id="daw:HS1_000085"/>
<dbReference type="PANTHER" id="PTHR34981:SF1">
    <property type="entry name" value="CELL DIVISION PROTEIN ZAPA"/>
    <property type="match status" value="1"/>
</dbReference>
<keyword evidence="11" id="KW-1185">Reference proteome</keyword>
<evidence type="ECO:0000256" key="4">
    <source>
        <dbReference type="ARBA" id="ARBA00022618"/>
    </source>
</evidence>
<evidence type="ECO:0000256" key="3">
    <source>
        <dbReference type="ARBA" id="ARBA00022490"/>
    </source>
</evidence>
<name>A0A7U4QIC0_DESA2</name>
<keyword evidence="3" id="KW-0963">Cytoplasm</keyword>
<proteinExistence type="predicted"/>
<evidence type="ECO:0000256" key="5">
    <source>
        <dbReference type="ARBA" id="ARBA00023210"/>
    </source>
</evidence>
<dbReference type="GO" id="GO:0043093">
    <property type="term" value="P:FtsZ-dependent cytokinesis"/>
    <property type="evidence" value="ECO:0007669"/>
    <property type="project" value="TreeGrafter"/>
</dbReference>
<dbReference type="GO" id="GO:0000917">
    <property type="term" value="P:division septum assembly"/>
    <property type="evidence" value="ECO:0007669"/>
    <property type="project" value="UniProtKB-KW"/>
</dbReference>
<dbReference type="GO" id="GO:0005829">
    <property type="term" value="C:cytosol"/>
    <property type="evidence" value="ECO:0007669"/>
    <property type="project" value="TreeGrafter"/>
</dbReference>
<gene>
    <name evidence="10" type="ORF">HS1_000085</name>
</gene>
<comment type="subcellular location">
    <subcellularLocation>
        <location evidence="1">Cytoplasm</location>
    </subcellularLocation>
</comment>
<dbReference type="GO" id="GO:0032153">
    <property type="term" value="C:cell division site"/>
    <property type="evidence" value="ECO:0007669"/>
    <property type="project" value="TreeGrafter"/>
</dbReference>
<dbReference type="Pfam" id="PF05164">
    <property type="entry name" value="ZapA"/>
    <property type="match status" value="1"/>
</dbReference>